<dbReference type="InterPro" id="IPR008827">
    <property type="entry name" value="SYCP1"/>
</dbReference>
<feature type="coiled-coil region" evidence="1">
    <location>
        <begin position="229"/>
        <end position="256"/>
    </location>
</feature>
<feature type="compositionally biased region" description="Acidic residues" evidence="2">
    <location>
        <begin position="58"/>
        <end position="80"/>
    </location>
</feature>
<dbReference type="PANTHER" id="PTHR46918">
    <property type="entry name" value="SYNAPTONEMAL COMPLEX PROTEIN 1"/>
    <property type="match status" value="1"/>
</dbReference>
<evidence type="ECO:0000313" key="4">
    <source>
        <dbReference type="Proteomes" id="UP000694865"/>
    </source>
</evidence>
<feature type="compositionally biased region" description="Basic and acidic residues" evidence="2">
    <location>
        <begin position="502"/>
        <end position="512"/>
    </location>
</feature>
<dbReference type="PRINTS" id="PR00683">
    <property type="entry name" value="SPECTRINPH"/>
</dbReference>
<dbReference type="Proteomes" id="UP000694865">
    <property type="component" value="Unplaced"/>
</dbReference>
<name>A0ABM0MUR1_SACKO</name>
<feature type="region of interest" description="Disordered" evidence="2">
    <location>
        <begin position="481"/>
        <end position="512"/>
    </location>
</feature>
<proteinExistence type="predicted"/>
<evidence type="ECO:0000313" key="5">
    <source>
        <dbReference type="RefSeq" id="XP_006823752.1"/>
    </source>
</evidence>
<dbReference type="SMART" id="SM00233">
    <property type="entry name" value="PH"/>
    <property type="match status" value="1"/>
</dbReference>
<dbReference type="CDD" id="cd10571">
    <property type="entry name" value="PH_beta_spectrin"/>
    <property type="match status" value="1"/>
</dbReference>
<evidence type="ECO:0000256" key="2">
    <source>
        <dbReference type="SAM" id="MobiDB-lite"/>
    </source>
</evidence>
<dbReference type="PROSITE" id="PS50003">
    <property type="entry name" value="PH_DOMAIN"/>
    <property type="match status" value="1"/>
</dbReference>
<keyword evidence="4" id="KW-1185">Reference proteome</keyword>
<reference evidence="5" key="1">
    <citation type="submission" date="2025-08" db="UniProtKB">
        <authorList>
            <consortium name="RefSeq"/>
        </authorList>
    </citation>
    <scope>IDENTIFICATION</scope>
    <source>
        <tissue evidence="5">Testes</tissue>
    </source>
</reference>
<dbReference type="SUPFAM" id="SSF50729">
    <property type="entry name" value="PH domain-like"/>
    <property type="match status" value="1"/>
</dbReference>
<dbReference type="SUPFAM" id="SSF58104">
    <property type="entry name" value="Methyl-accepting chemotaxis protein (MCP) signaling domain"/>
    <property type="match status" value="1"/>
</dbReference>
<dbReference type="PANTHER" id="PTHR46918:SF1">
    <property type="entry name" value="SYNAPTONEMAL COMPLEX PROTEIN 1"/>
    <property type="match status" value="1"/>
</dbReference>
<sequence>MTRITLFELKLMAELGSGDTAVVPSLADVGKEEPCNEENNDNCLPESVQGEEHKEEYENNSEDTEEENQEDEDVADDEEHCNEVNGDERLKEYTDEELEQDEEELEVISPLIIARSESLPGLTSELHQKALQIKQWKTSSDHRLKQREQELEDAQNIIDEQGAAMEELQLINRNLTAKMEELAEEQESFQYKTEACESCATLKAEFFKLDERLIDCIHERDALRETDRIRRENFEIRELSEQSKQKDNEIRTLTRKLTDSINKNAILDEEYVILHNVLKETEEVVKSQQDQLNYCHTTLKRNQNEISKLSETRIELMKKCEEFEDNDRDMQTVVQALNDNISELANERETLCNEIKTLSSHVFSKSKKIAEVKKDLKHKKKLIKKISGVANKSYDAEEGLDHGNFITPIHSDIDKFIEDEINAYYTMPHLISSSPQQDDEREHCFLQKDEVKESYYASKRNSTPLQILRSVQADKHSKLKEVYEPPSRSNAGNGSDELQTDVSKERLRRGERQPLIQSTRRKSYHGGKVLGLKEGLRHHRPRYSLYGGEKENVRPAEDLECATERDKDEKKKGVRKLSFDASKFEKIINEYGQKSETDNGVLKVAKWAYSAQRRCHQPPQVKENDVKPGFRKMRRRHSGADEKEVQAAAEDWIHRQVFTADDEVDNDKLPFSPPFAFNSNDNPTTESENQTADGVSIVSQTSSQLSYIDAEGELLRKQEMESYIIRSKNRTWQNVYVVQQGKLLHFYEDQYNRNMGTSLNCEPPMDLTHAQITVAGDYTKKKHVFRIRQPSGAQYIFQARDNPEMMFWLCSLDAVTHDRDEATAPYGANYPLHIMENTSPSSAAPGSSEKPNMWKKFLKTVTPVKKKQ</sequence>
<evidence type="ECO:0000256" key="1">
    <source>
        <dbReference type="SAM" id="Coils"/>
    </source>
</evidence>
<feature type="compositionally biased region" description="Polar residues" evidence="2">
    <location>
        <begin position="677"/>
        <end position="694"/>
    </location>
</feature>
<gene>
    <name evidence="5" type="primary">LOC102809739</name>
</gene>
<feature type="domain" description="PH" evidence="3">
    <location>
        <begin position="707"/>
        <end position="817"/>
    </location>
</feature>
<dbReference type="InterPro" id="IPR001849">
    <property type="entry name" value="PH_domain"/>
</dbReference>
<dbReference type="RefSeq" id="XP_006823752.1">
    <property type="nucleotide sequence ID" value="XM_006823689.1"/>
</dbReference>
<dbReference type="Pfam" id="PF15410">
    <property type="entry name" value="PH_9"/>
    <property type="match status" value="1"/>
</dbReference>
<keyword evidence="1" id="KW-0175">Coiled coil</keyword>
<feature type="compositionally biased region" description="Polar residues" evidence="2">
    <location>
        <begin position="487"/>
        <end position="501"/>
    </location>
</feature>
<feature type="region of interest" description="Disordered" evidence="2">
    <location>
        <begin position="29"/>
        <end position="87"/>
    </location>
</feature>
<feature type="region of interest" description="Disordered" evidence="2">
    <location>
        <begin position="675"/>
        <end position="694"/>
    </location>
</feature>
<evidence type="ECO:0000259" key="3">
    <source>
        <dbReference type="PROSITE" id="PS50003"/>
    </source>
</evidence>
<dbReference type="Gene3D" id="2.30.29.30">
    <property type="entry name" value="Pleckstrin-homology domain (PH domain)/Phosphotyrosine-binding domain (PTB)"/>
    <property type="match status" value="1"/>
</dbReference>
<protein>
    <submittedName>
        <fullName evidence="5">Myosin-3-like</fullName>
    </submittedName>
</protein>
<organism evidence="4 5">
    <name type="scientific">Saccoglossus kowalevskii</name>
    <name type="common">Acorn worm</name>
    <dbReference type="NCBI Taxonomy" id="10224"/>
    <lineage>
        <taxon>Eukaryota</taxon>
        <taxon>Metazoa</taxon>
        <taxon>Hemichordata</taxon>
        <taxon>Enteropneusta</taxon>
        <taxon>Harrimaniidae</taxon>
        <taxon>Saccoglossus</taxon>
    </lineage>
</organism>
<dbReference type="InterPro" id="IPR011993">
    <property type="entry name" value="PH-like_dom_sf"/>
</dbReference>
<feature type="coiled-coil region" evidence="1">
    <location>
        <begin position="144"/>
        <end position="192"/>
    </location>
</feature>
<dbReference type="GeneID" id="102809739"/>
<dbReference type="InterPro" id="IPR041681">
    <property type="entry name" value="PH_9"/>
</dbReference>
<dbReference type="InterPro" id="IPR001605">
    <property type="entry name" value="PH_dom-spectrin-type"/>
</dbReference>
<accession>A0ABM0MUR1</accession>
<feature type="coiled-coil region" evidence="1">
    <location>
        <begin position="299"/>
        <end position="361"/>
    </location>
</feature>